<evidence type="ECO:0000256" key="2">
    <source>
        <dbReference type="ARBA" id="ARBA00022448"/>
    </source>
</evidence>
<evidence type="ECO:0000313" key="7">
    <source>
        <dbReference type="Proteomes" id="UP000320791"/>
    </source>
</evidence>
<organism evidence="6 7">
    <name type="scientific">Corynebacterium canis</name>
    <dbReference type="NCBI Taxonomy" id="679663"/>
    <lineage>
        <taxon>Bacteria</taxon>
        <taxon>Bacillati</taxon>
        <taxon>Actinomycetota</taxon>
        <taxon>Actinomycetes</taxon>
        <taxon>Mycobacteriales</taxon>
        <taxon>Corynebacteriaceae</taxon>
        <taxon>Corynebacterium</taxon>
    </lineage>
</organism>
<dbReference type="RefSeq" id="WP_146324695.1">
    <property type="nucleotide sequence ID" value="NZ_BAABLR010000008.1"/>
</dbReference>
<comment type="caution">
    <text evidence="6">The sequence shown here is derived from an EMBL/GenBank/DDBJ whole genome shotgun (WGS) entry which is preliminary data.</text>
</comment>
<dbReference type="OrthoDB" id="9810636at2"/>
<evidence type="ECO:0000256" key="4">
    <source>
        <dbReference type="ARBA" id="ARBA00022729"/>
    </source>
</evidence>
<sequence length="380" mass="40575">MKRKALFIVAPLAALLLASCSGGAQEEAAAPVGDANHLKVVASTTQICDYTSEIMSNGDFGTIVHDPTGKVSKSNEDKDQQIELTCLLAPNASAHDHEMTREQMSALSEADLLLVNGVDLEHFLDDAIESSGFKGTLVATTGVLSAADIDDLAKQEKKEESLSYKVYRGEEKVKVAEWPFAPAPGEEAEFRFDPHVWTSPKNAKIQVANIGAALSNAAPDFKDAIEKAVKAYEEKLDALDMWAADSLNTVPKDHRVLFTSHDAFGYLSKEYEIEFIGAALSDFNEQQDATAEHIRHAADEVKKSGAVALFAENSNNSKSIEAIAEAAGVKAIINDEALYGDSLGPADSAGGTYIDSIIHNVSTLVNAWGGKPADIPAGLQ</sequence>
<gene>
    <name evidence="6" type="ORF">FRX94_08340</name>
</gene>
<dbReference type="GO" id="GO:0030313">
    <property type="term" value="C:cell envelope"/>
    <property type="evidence" value="ECO:0007669"/>
    <property type="project" value="UniProtKB-SubCell"/>
</dbReference>
<keyword evidence="4 5" id="KW-0732">Signal</keyword>
<feature type="chain" id="PRO_5039212093" evidence="5">
    <location>
        <begin position="25"/>
        <end position="380"/>
    </location>
</feature>
<feature type="signal peptide" evidence="5">
    <location>
        <begin position="1"/>
        <end position="24"/>
    </location>
</feature>
<dbReference type="Pfam" id="PF01297">
    <property type="entry name" value="ZnuA"/>
    <property type="match status" value="1"/>
</dbReference>
<dbReference type="GO" id="GO:0030001">
    <property type="term" value="P:metal ion transport"/>
    <property type="evidence" value="ECO:0007669"/>
    <property type="project" value="InterPro"/>
</dbReference>
<protein>
    <submittedName>
        <fullName evidence="6">Zinc ABC transporter substrate-binding protein</fullName>
    </submittedName>
</protein>
<evidence type="ECO:0000256" key="5">
    <source>
        <dbReference type="SAM" id="SignalP"/>
    </source>
</evidence>
<evidence type="ECO:0000256" key="1">
    <source>
        <dbReference type="ARBA" id="ARBA00004196"/>
    </source>
</evidence>
<dbReference type="AlphaFoldDB" id="A0A5C5UES3"/>
<dbReference type="PROSITE" id="PS51257">
    <property type="entry name" value="PROKAR_LIPOPROTEIN"/>
    <property type="match status" value="1"/>
</dbReference>
<keyword evidence="7" id="KW-1185">Reference proteome</keyword>
<accession>A0A5C5UES3</accession>
<dbReference type="InterPro" id="IPR006127">
    <property type="entry name" value="ZnuA-like"/>
</dbReference>
<keyword evidence="3" id="KW-0479">Metal-binding</keyword>
<proteinExistence type="predicted"/>
<reference evidence="6 7" key="1">
    <citation type="submission" date="2019-08" db="EMBL/GenBank/DDBJ databases">
        <authorList>
            <person name="Lei W."/>
        </authorList>
    </citation>
    <scope>NUCLEOTIDE SEQUENCE [LARGE SCALE GENOMIC DNA]</scope>
    <source>
        <strain evidence="6 7">CCUG 58627</strain>
    </source>
</reference>
<dbReference type="InterPro" id="IPR050492">
    <property type="entry name" value="Bact_metal-bind_prot9"/>
</dbReference>
<name>A0A5C5UES3_9CORY</name>
<dbReference type="PANTHER" id="PTHR42953:SF1">
    <property type="entry name" value="METAL-BINDING PROTEIN HI_0362-RELATED"/>
    <property type="match status" value="1"/>
</dbReference>
<evidence type="ECO:0000256" key="3">
    <source>
        <dbReference type="ARBA" id="ARBA00022723"/>
    </source>
</evidence>
<dbReference type="SUPFAM" id="SSF53807">
    <property type="entry name" value="Helical backbone' metal receptor"/>
    <property type="match status" value="1"/>
</dbReference>
<keyword evidence="2" id="KW-0813">Transport</keyword>
<comment type="subcellular location">
    <subcellularLocation>
        <location evidence="1">Cell envelope</location>
    </subcellularLocation>
</comment>
<evidence type="ECO:0000313" key="6">
    <source>
        <dbReference type="EMBL" id="TWT24488.1"/>
    </source>
</evidence>
<dbReference type="GO" id="GO:0046872">
    <property type="term" value="F:metal ion binding"/>
    <property type="evidence" value="ECO:0007669"/>
    <property type="project" value="UniProtKB-KW"/>
</dbReference>
<dbReference type="Proteomes" id="UP000320791">
    <property type="component" value="Unassembled WGS sequence"/>
</dbReference>
<dbReference type="Gene3D" id="3.40.50.1980">
    <property type="entry name" value="Nitrogenase molybdenum iron protein domain"/>
    <property type="match status" value="2"/>
</dbReference>
<dbReference type="PANTHER" id="PTHR42953">
    <property type="entry name" value="HIGH-AFFINITY ZINC UPTAKE SYSTEM PROTEIN ZNUA-RELATED"/>
    <property type="match status" value="1"/>
</dbReference>
<dbReference type="EMBL" id="VOHM01000017">
    <property type="protein sequence ID" value="TWT24488.1"/>
    <property type="molecule type" value="Genomic_DNA"/>
</dbReference>